<evidence type="ECO:0000313" key="2">
    <source>
        <dbReference type="EMBL" id="MDF6103394.1"/>
    </source>
</evidence>
<dbReference type="AlphaFoldDB" id="A0AAX3T1Y7"/>
<evidence type="ECO:0000259" key="1">
    <source>
        <dbReference type="Pfam" id="PF21805"/>
    </source>
</evidence>
<evidence type="ECO:0000313" key="4">
    <source>
        <dbReference type="Proteomes" id="UP001152308"/>
    </source>
</evidence>
<evidence type="ECO:0000313" key="3">
    <source>
        <dbReference type="EMBL" id="WFP23150.1"/>
    </source>
</evidence>
<feature type="domain" description="Imm-5-like" evidence="1">
    <location>
        <begin position="19"/>
        <end position="143"/>
    </location>
</feature>
<organism evidence="3 5">
    <name type="scientific">Gordonia hongkongensis</name>
    <dbReference type="NCBI Taxonomy" id="1701090"/>
    <lineage>
        <taxon>Bacteria</taxon>
        <taxon>Bacillati</taxon>
        <taxon>Actinomycetota</taxon>
        <taxon>Actinomycetes</taxon>
        <taxon>Mycobacteriales</taxon>
        <taxon>Gordoniaceae</taxon>
        <taxon>Gordonia</taxon>
    </lineage>
</organism>
<dbReference type="Proteomes" id="UP001152308">
    <property type="component" value="Unassembled WGS sequence"/>
</dbReference>
<dbReference type="Pfam" id="PF21805">
    <property type="entry name" value="Imm5_like"/>
    <property type="match status" value="1"/>
</dbReference>
<dbReference type="InterPro" id="IPR048667">
    <property type="entry name" value="Imm5-like"/>
</dbReference>
<reference evidence="2" key="1">
    <citation type="journal article" date="2022" name="Data Brief">
        <title>Draft genome sequence data of Gordonia hongkongensis strain EUFUS-Z928 isolated from the octocoral Eunicea fusca.</title>
        <authorList>
            <person name="Sanchez-Suarez J."/>
            <person name="Diaz L."/>
            <person name="Melo-Bolivar J."/>
            <person name="Villamil L."/>
        </authorList>
    </citation>
    <scope>NUCLEOTIDE SEQUENCE</scope>
    <source>
        <strain evidence="2">EUFUS-Z928</strain>
    </source>
</reference>
<reference evidence="3" key="3">
    <citation type="submission" date="2023-04" db="EMBL/GenBank/DDBJ databases">
        <title>Complete genome sequence of a phthalic acid esters degrading bacterial strain.</title>
        <authorList>
            <person name="Weng L."/>
            <person name="Jia Y."/>
            <person name="Ren L."/>
        </authorList>
    </citation>
    <scope>NUCLEOTIDE SEQUENCE</scope>
    <source>
        <strain evidence="3">RL-LY01</strain>
    </source>
</reference>
<dbReference type="Proteomes" id="UP001213504">
    <property type="component" value="Chromosome"/>
</dbReference>
<name>A0AAX3T1Y7_9ACTN</name>
<accession>A0AAX3T1Y7</accession>
<proteinExistence type="predicted"/>
<protein>
    <recommendedName>
        <fullName evidence="1">Imm-5-like domain-containing protein</fullName>
    </recommendedName>
</protein>
<dbReference type="EMBL" id="JAKJLQ010000022">
    <property type="protein sequence ID" value="MDF6103394.1"/>
    <property type="molecule type" value="Genomic_DNA"/>
</dbReference>
<evidence type="ECO:0000313" key="5">
    <source>
        <dbReference type="Proteomes" id="UP001213504"/>
    </source>
</evidence>
<gene>
    <name evidence="2" type="ORF">L2299_20320</name>
    <name evidence="3" type="ORF">P9A14_13230</name>
</gene>
<dbReference type="RefSeq" id="WP_068970448.1">
    <property type="nucleotide sequence ID" value="NZ_CP095552.1"/>
</dbReference>
<reference evidence="2" key="2">
    <citation type="submission" date="2022-01" db="EMBL/GenBank/DDBJ databases">
        <authorList>
            <person name="Sanchez-Suarez J."/>
            <person name="Villamil L."/>
            <person name="Diaz L.E."/>
        </authorList>
    </citation>
    <scope>NUCLEOTIDE SEQUENCE</scope>
    <source>
        <strain evidence="2">EUFUS-Z928</strain>
    </source>
</reference>
<dbReference type="EMBL" id="CP121270">
    <property type="protein sequence ID" value="WFP23150.1"/>
    <property type="molecule type" value="Genomic_DNA"/>
</dbReference>
<keyword evidence="4" id="KW-1185">Reference proteome</keyword>
<sequence length="175" mass="19280">MILPTVFDPRLVTIRRGGTLTDADHHLLALWAARCAEHVLPLFESARPDDARPREAIAAVRAWTRGELAMMESRAAGGHAMGAARDLRGAPRFAAYAAGQAAVTAHVASHDLGAAAYAIKAVRSAHGVDAGRHECAWQRRHLPVRVRELVLDDQRARNYLCWQVFIDDRHQVGNR</sequence>